<dbReference type="InParanoid" id="E3LTH9"/>
<keyword evidence="2" id="KW-0812">Transmembrane</keyword>
<dbReference type="AlphaFoldDB" id="E3LTH9"/>
<protein>
    <submittedName>
        <fullName evidence="3">Uncharacterized protein</fullName>
    </submittedName>
</protein>
<dbReference type="eggNOG" id="ENOG502TFWK">
    <property type="taxonomic scope" value="Eukaryota"/>
</dbReference>
<dbReference type="OMA" id="IFIPVSC"/>
<dbReference type="OrthoDB" id="5827445at2759"/>
<organism evidence="4">
    <name type="scientific">Caenorhabditis remanei</name>
    <name type="common">Caenorhabditis vulgaris</name>
    <dbReference type="NCBI Taxonomy" id="31234"/>
    <lineage>
        <taxon>Eukaryota</taxon>
        <taxon>Metazoa</taxon>
        <taxon>Ecdysozoa</taxon>
        <taxon>Nematoda</taxon>
        <taxon>Chromadorea</taxon>
        <taxon>Rhabditida</taxon>
        <taxon>Rhabditina</taxon>
        <taxon>Rhabditomorpha</taxon>
        <taxon>Rhabditoidea</taxon>
        <taxon>Rhabditidae</taxon>
        <taxon>Peloderinae</taxon>
        <taxon>Caenorhabditis</taxon>
    </lineage>
</organism>
<evidence type="ECO:0000256" key="1">
    <source>
        <dbReference type="SAM" id="MobiDB-lite"/>
    </source>
</evidence>
<name>E3LTH9_CAERE</name>
<keyword evidence="4" id="KW-1185">Reference proteome</keyword>
<dbReference type="HOGENOM" id="CLU_132832_0_0_1"/>
<feature type="transmembrane region" description="Helical" evidence="2">
    <location>
        <begin position="47"/>
        <end position="73"/>
    </location>
</feature>
<dbReference type="EMBL" id="DS268415">
    <property type="protein sequence ID" value="EFP11288.1"/>
    <property type="molecule type" value="Genomic_DNA"/>
</dbReference>
<keyword evidence="2" id="KW-1133">Transmembrane helix</keyword>
<reference evidence="3" key="1">
    <citation type="submission" date="2007-07" db="EMBL/GenBank/DDBJ databases">
        <title>PCAP assembly of the Caenorhabditis remanei genome.</title>
        <authorList>
            <consortium name="The Caenorhabditis remanei Sequencing Consortium"/>
            <person name="Wilson R.K."/>
        </authorList>
    </citation>
    <scope>NUCLEOTIDE SEQUENCE [LARGE SCALE GENOMIC DNA]</scope>
    <source>
        <strain evidence="3">PB4641</strain>
    </source>
</reference>
<sequence>MKKSTRFIENEEVDDVSSFQEECTAECGSLVSYCTGHMPNLVCQLNFVAFLAVIFFAIFTGIFIPVSCLFCWVSGGCRRSKSRRLSFFQNLSSRRRSRSRRGTGNDEERSSLYPSSPPTLQIPAAQKCRQPSSFSLPAVSHDVILEESESSDHEWKKAKRCRKITFDLSMTHRDSDLSHL</sequence>
<dbReference type="FunCoup" id="E3LTH9">
    <property type="interactions" value="1764"/>
</dbReference>
<dbReference type="Proteomes" id="UP000008281">
    <property type="component" value="Unassembled WGS sequence"/>
</dbReference>
<feature type="region of interest" description="Disordered" evidence="1">
    <location>
        <begin position="96"/>
        <end position="118"/>
    </location>
</feature>
<accession>E3LTH9</accession>
<evidence type="ECO:0000256" key="2">
    <source>
        <dbReference type="SAM" id="Phobius"/>
    </source>
</evidence>
<gene>
    <name evidence="3" type="ORF">CRE_30911</name>
</gene>
<keyword evidence="2" id="KW-0472">Membrane</keyword>
<evidence type="ECO:0000313" key="3">
    <source>
        <dbReference type="EMBL" id="EFP11288.1"/>
    </source>
</evidence>
<proteinExistence type="predicted"/>
<evidence type="ECO:0000313" key="4">
    <source>
        <dbReference type="Proteomes" id="UP000008281"/>
    </source>
</evidence>